<organism evidence="2 3">
    <name type="scientific">Engystomops pustulosus</name>
    <name type="common">Tungara frog</name>
    <name type="synonym">Physalaemus pustulosus</name>
    <dbReference type="NCBI Taxonomy" id="76066"/>
    <lineage>
        <taxon>Eukaryota</taxon>
        <taxon>Metazoa</taxon>
        <taxon>Chordata</taxon>
        <taxon>Craniata</taxon>
        <taxon>Vertebrata</taxon>
        <taxon>Euteleostomi</taxon>
        <taxon>Amphibia</taxon>
        <taxon>Batrachia</taxon>
        <taxon>Anura</taxon>
        <taxon>Neobatrachia</taxon>
        <taxon>Hyloidea</taxon>
        <taxon>Leptodactylidae</taxon>
        <taxon>Leiuperinae</taxon>
        <taxon>Engystomops</taxon>
    </lineage>
</organism>
<evidence type="ECO:0000313" key="2">
    <source>
        <dbReference type="EMBL" id="KAG8564470.1"/>
    </source>
</evidence>
<evidence type="ECO:0000313" key="3">
    <source>
        <dbReference type="Proteomes" id="UP000824782"/>
    </source>
</evidence>
<comment type="caution">
    <text evidence="2">The sequence shown here is derived from an EMBL/GenBank/DDBJ whole genome shotgun (WGS) entry which is preliminary data.</text>
</comment>
<gene>
    <name evidence="2" type="ORF">GDO81_016476</name>
</gene>
<protein>
    <submittedName>
        <fullName evidence="2">Uncharacterized protein</fullName>
    </submittedName>
</protein>
<keyword evidence="3" id="KW-1185">Reference proteome</keyword>
<proteinExistence type="predicted"/>
<reference evidence="2" key="1">
    <citation type="thesis" date="2020" institute="ProQuest LLC" country="789 East Eisenhower Parkway, Ann Arbor, MI, USA">
        <title>Comparative Genomics and Chromosome Evolution.</title>
        <authorList>
            <person name="Mudd A.B."/>
        </authorList>
    </citation>
    <scope>NUCLEOTIDE SEQUENCE</scope>
    <source>
        <strain evidence="2">237g6f4</strain>
        <tissue evidence="2">Blood</tissue>
    </source>
</reference>
<keyword evidence="1" id="KW-0472">Membrane</keyword>
<feature type="transmembrane region" description="Helical" evidence="1">
    <location>
        <begin position="28"/>
        <end position="53"/>
    </location>
</feature>
<dbReference type="Proteomes" id="UP000824782">
    <property type="component" value="Unassembled WGS sequence"/>
</dbReference>
<sequence>MDLRKYSEFMVPNLHLESAPNRSISGHLFTLSPCLLFLFPSSHAPLFLALIFIDLHSLAKKKATTNIVLQWNLRCRIHISKPHQNLPHLAGSLLFLHDFFFYFLRSMLPLFLAFFSIDIHSLAKKKATTNIVLQWICENTLNLQCRIRISNPHQNLPHLIVSLLLSHDYFFSLFPVSHTPPLLLFLLRRPPQLGREESACQYCITID</sequence>
<keyword evidence="1" id="KW-1133">Transmembrane helix</keyword>
<accession>A0AAV7AYG4</accession>
<name>A0AAV7AYG4_ENGPU</name>
<keyword evidence="1" id="KW-0812">Transmembrane</keyword>
<feature type="transmembrane region" description="Helical" evidence="1">
    <location>
        <begin position="99"/>
        <end position="117"/>
    </location>
</feature>
<evidence type="ECO:0000256" key="1">
    <source>
        <dbReference type="SAM" id="Phobius"/>
    </source>
</evidence>
<dbReference type="EMBL" id="WNYA01000007">
    <property type="protein sequence ID" value="KAG8564470.1"/>
    <property type="molecule type" value="Genomic_DNA"/>
</dbReference>
<dbReference type="AlphaFoldDB" id="A0AAV7AYG4"/>